<feature type="domain" description="Response regulatory" evidence="6">
    <location>
        <begin position="3"/>
        <end position="120"/>
    </location>
</feature>
<protein>
    <submittedName>
        <fullName evidence="7">AraC family transcriptional regulator</fullName>
    </submittedName>
</protein>
<evidence type="ECO:0000256" key="4">
    <source>
        <dbReference type="PROSITE-ProRule" id="PRU00169"/>
    </source>
</evidence>
<evidence type="ECO:0000259" key="6">
    <source>
        <dbReference type="PROSITE" id="PS50110"/>
    </source>
</evidence>
<evidence type="ECO:0000259" key="5">
    <source>
        <dbReference type="PROSITE" id="PS01124"/>
    </source>
</evidence>
<sequence>MFNIVIVEDEPIELESLKRIISQCVENAVIHEASTGKKAIQLIDQCNHIDMIFVDINIPLPNGNQVIEYLRKKCTDTKVIVTTANDDFNIVRSMYNLKVSDYLLKPVKKSILIDTIKKTLEVNEDDNEKSRALKQKVFTMIDECSYAPWHSLIFDIINGACHIDRHNEDKRKEVIDFLEVVSQYTTVQGEKLAPTHRKVTAMIKDINQYGVMDSRYFRVMIGLLTISEELFDYAFKSYTGNIDFIERAKFHIEKNILRNLTLDDVAAKSFVSSCYLSRAFKKITGIGFSNYIATRKITIAKSLLQFSDMKVNTIALELAYQDSNYFCRIFKKETGMAPSDYRKIVTPEESAALA</sequence>
<dbReference type="InterPro" id="IPR009057">
    <property type="entry name" value="Homeodomain-like_sf"/>
</dbReference>
<dbReference type="RefSeq" id="WP_271284472.1">
    <property type="nucleotide sequence ID" value="NZ_JAMGZK010000055.1"/>
</dbReference>
<keyword evidence="3" id="KW-0804">Transcription</keyword>
<dbReference type="GO" id="GO:0043565">
    <property type="term" value="F:sequence-specific DNA binding"/>
    <property type="evidence" value="ECO:0007669"/>
    <property type="project" value="InterPro"/>
</dbReference>
<dbReference type="PRINTS" id="PR00032">
    <property type="entry name" value="HTHARAC"/>
</dbReference>
<dbReference type="PANTHER" id="PTHR43280:SF10">
    <property type="entry name" value="REGULATORY PROTEIN POCR"/>
    <property type="match status" value="1"/>
</dbReference>
<dbReference type="Pfam" id="PF12833">
    <property type="entry name" value="HTH_18"/>
    <property type="match status" value="1"/>
</dbReference>
<dbReference type="Gene3D" id="1.10.10.60">
    <property type="entry name" value="Homeodomain-like"/>
    <property type="match status" value="2"/>
</dbReference>
<dbReference type="Proteomes" id="UP001063816">
    <property type="component" value="Unassembled WGS sequence"/>
</dbReference>
<evidence type="ECO:0000313" key="8">
    <source>
        <dbReference type="Proteomes" id="UP001063816"/>
    </source>
</evidence>
<evidence type="ECO:0000256" key="3">
    <source>
        <dbReference type="ARBA" id="ARBA00023163"/>
    </source>
</evidence>
<keyword evidence="2" id="KW-0238">DNA-binding</keyword>
<comment type="caution">
    <text evidence="7">The sequence shown here is derived from an EMBL/GenBank/DDBJ whole genome shotgun (WGS) entry which is preliminary data.</text>
</comment>
<dbReference type="InterPro" id="IPR018062">
    <property type="entry name" value="HTH_AraC-typ_CS"/>
</dbReference>
<name>A0A9J6Q317_9ENTR</name>
<dbReference type="Gene3D" id="3.40.50.2300">
    <property type="match status" value="1"/>
</dbReference>
<reference evidence="7" key="1">
    <citation type="submission" date="2022-05" db="EMBL/GenBank/DDBJ databases">
        <title>Description of a novel species of Leclercia; Leclercia tamurae and the Proposal for a Novel Genus Silvania gen. nov. Containing Two Novel Species Silvania hatchlandensis sp. nov. and Silvania confinis sp. nov. Isolated from the Rhizosphere of Oak.</title>
        <authorList>
            <person name="Maddock D.W."/>
            <person name="Brady C.L."/>
            <person name="Denman S."/>
            <person name="Arnold D."/>
        </authorList>
    </citation>
    <scope>NUCLEOTIDE SEQUENCE</scope>
    <source>
        <strain evidence="7">H19S6</strain>
    </source>
</reference>
<dbReference type="GO" id="GO:0003700">
    <property type="term" value="F:DNA-binding transcription factor activity"/>
    <property type="evidence" value="ECO:0007669"/>
    <property type="project" value="InterPro"/>
</dbReference>
<dbReference type="InterPro" id="IPR018060">
    <property type="entry name" value="HTH_AraC"/>
</dbReference>
<dbReference type="InterPro" id="IPR020449">
    <property type="entry name" value="Tscrpt_reg_AraC-type_HTH"/>
</dbReference>
<dbReference type="InterPro" id="IPR001789">
    <property type="entry name" value="Sig_transdc_resp-reg_receiver"/>
</dbReference>
<feature type="domain" description="HTH araC/xylS-type" evidence="5">
    <location>
        <begin position="246"/>
        <end position="344"/>
    </location>
</feature>
<dbReference type="CDD" id="cd17536">
    <property type="entry name" value="REC_YesN-like"/>
    <property type="match status" value="1"/>
</dbReference>
<dbReference type="PROSITE" id="PS01124">
    <property type="entry name" value="HTH_ARAC_FAMILY_2"/>
    <property type="match status" value="1"/>
</dbReference>
<organism evidence="7 8">
    <name type="scientific">Silvania hatchlandensis</name>
    <dbReference type="NCBI Taxonomy" id="2926469"/>
    <lineage>
        <taxon>Bacteria</taxon>
        <taxon>Pseudomonadati</taxon>
        <taxon>Pseudomonadota</taxon>
        <taxon>Gammaproteobacteria</taxon>
        <taxon>Enterobacterales</taxon>
        <taxon>Enterobacteriaceae</taxon>
        <taxon>Silvania</taxon>
    </lineage>
</organism>
<evidence type="ECO:0000313" key="7">
    <source>
        <dbReference type="EMBL" id="MCU6666991.1"/>
    </source>
</evidence>
<accession>A0A9J6Q317</accession>
<feature type="modified residue" description="4-aspartylphosphate" evidence="4">
    <location>
        <position position="55"/>
    </location>
</feature>
<dbReference type="EMBL" id="JAMGZK010000055">
    <property type="protein sequence ID" value="MCU6666991.1"/>
    <property type="molecule type" value="Genomic_DNA"/>
</dbReference>
<dbReference type="SUPFAM" id="SSF46689">
    <property type="entry name" value="Homeodomain-like"/>
    <property type="match status" value="2"/>
</dbReference>
<dbReference type="InterPro" id="IPR011006">
    <property type="entry name" value="CheY-like_superfamily"/>
</dbReference>
<keyword evidence="4" id="KW-0597">Phosphoprotein</keyword>
<keyword evidence="8" id="KW-1185">Reference proteome</keyword>
<dbReference type="SMART" id="SM00448">
    <property type="entry name" value="REC"/>
    <property type="match status" value="1"/>
</dbReference>
<evidence type="ECO:0000256" key="1">
    <source>
        <dbReference type="ARBA" id="ARBA00023015"/>
    </source>
</evidence>
<dbReference type="AlphaFoldDB" id="A0A9J6Q317"/>
<dbReference type="PROSITE" id="PS00041">
    <property type="entry name" value="HTH_ARAC_FAMILY_1"/>
    <property type="match status" value="1"/>
</dbReference>
<dbReference type="SMART" id="SM00342">
    <property type="entry name" value="HTH_ARAC"/>
    <property type="match status" value="1"/>
</dbReference>
<dbReference type="PROSITE" id="PS50110">
    <property type="entry name" value="RESPONSE_REGULATORY"/>
    <property type="match status" value="1"/>
</dbReference>
<proteinExistence type="predicted"/>
<evidence type="ECO:0000256" key="2">
    <source>
        <dbReference type="ARBA" id="ARBA00023125"/>
    </source>
</evidence>
<dbReference type="PANTHER" id="PTHR43280">
    <property type="entry name" value="ARAC-FAMILY TRANSCRIPTIONAL REGULATOR"/>
    <property type="match status" value="1"/>
</dbReference>
<keyword evidence="1" id="KW-0805">Transcription regulation</keyword>
<dbReference type="GO" id="GO:0000160">
    <property type="term" value="P:phosphorelay signal transduction system"/>
    <property type="evidence" value="ECO:0007669"/>
    <property type="project" value="InterPro"/>
</dbReference>
<dbReference type="SUPFAM" id="SSF52172">
    <property type="entry name" value="CheY-like"/>
    <property type="match status" value="1"/>
</dbReference>
<gene>
    <name evidence="7" type="ORF">M8014_21895</name>
</gene>
<dbReference type="Pfam" id="PF00072">
    <property type="entry name" value="Response_reg"/>
    <property type="match status" value="1"/>
</dbReference>